<dbReference type="RefSeq" id="WP_296947458.1">
    <property type="nucleotide sequence ID" value="NZ_LT599021.1"/>
</dbReference>
<dbReference type="GO" id="GO:0016757">
    <property type="term" value="F:glycosyltransferase activity"/>
    <property type="evidence" value="ECO:0007669"/>
    <property type="project" value="UniProtKB-KW"/>
</dbReference>
<dbReference type="Pfam" id="PF13641">
    <property type="entry name" value="Glyco_tranf_2_3"/>
    <property type="match status" value="1"/>
</dbReference>
<keyword evidence="4" id="KW-1133">Transmembrane helix</keyword>
<evidence type="ECO:0000313" key="5">
    <source>
        <dbReference type="EMBL" id="SBV95040.1"/>
    </source>
</evidence>
<dbReference type="SUPFAM" id="SSF53448">
    <property type="entry name" value="Nucleotide-diphospho-sugar transferases"/>
    <property type="match status" value="1"/>
</dbReference>
<evidence type="ECO:0000256" key="3">
    <source>
        <dbReference type="ARBA" id="ARBA00022679"/>
    </source>
</evidence>
<sequence length="383" mass="44382">MNIINIFDSILFALMLFSVLYLLLFAIASLKKRKIHYPETENKLKYVILFPAYKEDKVIVSSVTSFLAQEYPKSHFDIVVISDQLKDETNEELSQLPVDLLFANYKDSTKAKALIFALDNLSKDDYDAVVIIDADNTVSPNFLNEINKAFSFGIRALQVHRIAKDPETDMAILDAASEEINNSFFRRGHIRIGLSSALSGSGMAFEYKWFKKNIKNISSVGEDKELELQLLRQGIYVDYLEDVFAYDQKVQNQQVFYNQRRRWMASQYENLIRGMKYISEALTTGNIDLCNKLIQWAMLPRLILLGSIFVVAVLFLFINIFWAIKWWILLMLMCLSLAIAIPDEMVNERLIKILRKLPKLFILMVINLFRMKGAKKKFIHTEH</sequence>
<evidence type="ECO:0008006" key="6">
    <source>
        <dbReference type="Google" id="ProtNLM"/>
    </source>
</evidence>
<dbReference type="InterPro" id="IPR029044">
    <property type="entry name" value="Nucleotide-diphossugar_trans"/>
</dbReference>
<keyword evidence="2" id="KW-0328">Glycosyltransferase</keyword>
<organism evidence="5">
    <name type="scientific">uncultured Dysgonomonas sp</name>
    <dbReference type="NCBI Taxonomy" id="206096"/>
    <lineage>
        <taxon>Bacteria</taxon>
        <taxon>Pseudomonadati</taxon>
        <taxon>Bacteroidota</taxon>
        <taxon>Bacteroidia</taxon>
        <taxon>Bacteroidales</taxon>
        <taxon>Dysgonomonadaceae</taxon>
        <taxon>Dysgonomonas</taxon>
        <taxon>environmental samples</taxon>
    </lineage>
</organism>
<dbReference type="AlphaFoldDB" id="A0A212J6I0"/>
<dbReference type="PANTHER" id="PTHR43630:SF1">
    <property type="entry name" value="POLY-BETA-1,6-N-ACETYL-D-GLUCOSAMINE SYNTHASE"/>
    <property type="match status" value="1"/>
</dbReference>
<protein>
    <recommendedName>
        <fullName evidence="6">Glycosyltransferase 2-like domain-containing protein</fullName>
    </recommendedName>
</protein>
<evidence type="ECO:0000256" key="4">
    <source>
        <dbReference type="SAM" id="Phobius"/>
    </source>
</evidence>
<evidence type="ECO:0000256" key="1">
    <source>
        <dbReference type="ARBA" id="ARBA00006739"/>
    </source>
</evidence>
<dbReference type="EMBL" id="FLUL01000001">
    <property type="protein sequence ID" value="SBV95040.1"/>
    <property type="molecule type" value="Genomic_DNA"/>
</dbReference>
<keyword evidence="4" id="KW-0472">Membrane</keyword>
<reference evidence="5" key="1">
    <citation type="submission" date="2016-04" db="EMBL/GenBank/DDBJ databases">
        <authorList>
            <person name="Evans L.H."/>
            <person name="Alamgir A."/>
            <person name="Owens N."/>
            <person name="Weber N.D."/>
            <person name="Virtaneva K."/>
            <person name="Barbian K."/>
            <person name="Babar A."/>
            <person name="Rosenke K."/>
        </authorList>
    </citation>
    <scope>NUCLEOTIDE SEQUENCE</scope>
    <source>
        <strain evidence="5">86-2</strain>
    </source>
</reference>
<name>A0A212J6I0_9BACT</name>
<proteinExistence type="inferred from homology"/>
<keyword evidence="3" id="KW-0808">Transferase</keyword>
<accession>A0A212J6I0</accession>
<dbReference type="PANTHER" id="PTHR43630">
    <property type="entry name" value="POLY-BETA-1,6-N-ACETYL-D-GLUCOSAMINE SYNTHASE"/>
    <property type="match status" value="1"/>
</dbReference>
<feature type="transmembrane region" description="Helical" evidence="4">
    <location>
        <begin position="302"/>
        <end position="322"/>
    </location>
</feature>
<comment type="similarity">
    <text evidence="1">Belongs to the glycosyltransferase 2 family.</text>
</comment>
<dbReference type="Gene3D" id="3.90.550.10">
    <property type="entry name" value="Spore Coat Polysaccharide Biosynthesis Protein SpsA, Chain A"/>
    <property type="match status" value="1"/>
</dbReference>
<evidence type="ECO:0000256" key="2">
    <source>
        <dbReference type="ARBA" id="ARBA00022676"/>
    </source>
</evidence>
<feature type="transmembrane region" description="Helical" evidence="4">
    <location>
        <begin position="6"/>
        <end position="28"/>
    </location>
</feature>
<gene>
    <name evidence="5" type="ORF">KL86DYS2_10837</name>
</gene>
<keyword evidence="4" id="KW-0812">Transmembrane</keyword>